<sequence>MFADKVSVRPGNGGIDEFLEKVLGEPVNLSLYIGPERAVQKPIVQVLSSRGQTIAFSKVAVNELTASLINNEIWSIDTVRNADLPHLSAPRIINCEKWNDRPVVVQAAVRPGKSEQRLSTLLPDATRELTSVAGLIKAEWNLSEYRRTLCARIANLEPSGLHDKLQSAIDEFDEVMIGRILTFGAWHGDWARWNMTTSASGDRIVAWDWEHFERGVPAGFDAVHFDISDAVVVEKLSPVDAIARLLRQSDNSLARTCVIESDFVAVVCSYLLEIATRYLEQDEVSKADSPMSRLGEWFAKAVDGAIAALRGKISDG</sequence>
<gene>
    <name evidence="1" type="ORF">BJY26_003465</name>
</gene>
<dbReference type="Proteomes" id="UP000539111">
    <property type="component" value="Unassembled WGS sequence"/>
</dbReference>
<evidence type="ECO:0000313" key="2">
    <source>
        <dbReference type="Proteomes" id="UP000539111"/>
    </source>
</evidence>
<comment type="caution">
    <text evidence="1">The sequence shown here is derived from an EMBL/GenBank/DDBJ whole genome shotgun (WGS) entry which is preliminary data.</text>
</comment>
<name>A0A7Z0D5F9_9MICO</name>
<proteinExistence type="predicted"/>
<accession>A0A7Z0D5F9</accession>
<dbReference type="EMBL" id="JACBZP010000001">
    <property type="protein sequence ID" value="NYI69159.1"/>
    <property type="molecule type" value="Genomic_DNA"/>
</dbReference>
<protein>
    <recommendedName>
        <fullName evidence="3">Aminoglycoside phosphotransferase domain-containing protein</fullName>
    </recommendedName>
</protein>
<evidence type="ECO:0008006" key="3">
    <source>
        <dbReference type="Google" id="ProtNLM"/>
    </source>
</evidence>
<evidence type="ECO:0000313" key="1">
    <source>
        <dbReference type="EMBL" id="NYI69159.1"/>
    </source>
</evidence>
<organism evidence="1 2">
    <name type="scientific">Spelaeicoccus albus</name>
    <dbReference type="NCBI Taxonomy" id="1280376"/>
    <lineage>
        <taxon>Bacteria</taxon>
        <taxon>Bacillati</taxon>
        <taxon>Actinomycetota</taxon>
        <taxon>Actinomycetes</taxon>
        <taxon>Micrococcales</taxon>
        <taxon>Brevibacteriaceae</taxon>
        <taxon>Spelaeicoccus</taxon>
    </lineage>
</organism>
<keyword evidence="2" id="KW-1185">Reference proteome</keyword>
<dbReference type="AlphaFoldDB" id="A0A7Z0D5F9"/>
<reference evidence="1 2" key="1">
    <citation type="submission" date="2020-07" db="EMBL/GenBank/DDBJ databases">
        <title>Sequencing the genomes of 1000 actinobacteria strains.</title>
        <authorList>
            <person name="Klenk H.-P."/>
        </authorList>
    </citation>
    <scope>NUCLEOTIDE SEQUENCE [LARGE SCALE GENOMIC DNA]</scope>
    <source>
        <strain evidence="1 2">DSM 26341</strain>
    </source>
</reference>